<evidence type="ECO:0000256" key="2">
    <source>
        <dbReference type="SAM" id="Phobius"/>
    </source>
</evidence>
<keyword evidence="4" id="KW-1185">Reference proteome</keyword>
<dbReference type="Proteomes" id="UP000546162">
    <property type="component" value="Unassembled WGS sequence"/>
</dbReference>
<feature type="transmembrane region" description="Helical" evidence="2">
    <location>
        <begin position="72"/>
        <end position="91"/>
    </location>
</feature>
<reference evidence="3 4" key="1">
    <citation type="submission" date="2020-08" db="EMBL/GenBank/DDBJ databases">
        <title>Sequencing the genomes of 1000 actinobacteria strains.</title>
        <authorList>
            <person name="Klenk H.-P."/>
        </authorList>
    </citation>
    <scope>NUCLEOTIDE SEQUENCE [LARGE SCALE GENOMIC DNA]</scope>
    <source>
        <strain evidence="3 4">DSM 45809</strain>
    </source>
</reference>
<organism evidence="3 4">
    <name type="scientific">Actinoplanes octamycinicus</name>
    <dbReference type="NCBI Taxonomy" id="135948"/>
    <lineage>
        <taxon>Bacteria</taxon>
        <taxon>Bacillati</taxon>
        <taxon>Actinomycetota</taxon>
        <taxon>Actinomycetes</taxon>
        <taxon>Micromonosporales</taxon>
        <taxon>Micromonosporaceae</taxon>
        <taxon>Actinoplanes</taxon>
    </lineage>
</organism>
<evidence type="ECO:0000313" key="3">
    <source>
        <dbReference type="EMBL" id="MBB4745080.1"/>
    </source>
</evidence>
<keyword evidence="2" id="KW-0472">Membrane</keyword>
<keyword evidence="2" id="KW-0812">Transmembrane</keyword>
<accession>A0A7W7MCR5</accession>
<feature type="region of interest" description="Disordered" evidence="1">
    <location>
        <begin position="117"/>
        <end position="159"/>
    </location>
</feature>
<feature type="compositionally biased region" description="Pro residues" evidence="1">
    <location>
        <begin position="125"/>
        <end position="157"/>
    </location>
</feature>
<proteinExistence type="predicted"/>
<evidence type="ECO:0000313" key="4">
    <source>
        <dbReference type="Proteomes" id="UP000546162"/>
    </source>
</evidence>
<comment type="caution">
    <text evidence="3">The sequence shown here is derived from an EMBL/GenBank/DDBJ whole genome shotgun (WGS) entry which is preliminary data.</text>
</comment>
<protein>
    <submittedName>
        <fullName evidence="3">Uncharacterized protein</fullName>
    </submittedName>
</protein>
<sequence>MRRELTGGGLLSPLHFPLLFLLLWGVLSLPYGPLLALPGAAVLTVLLAAGVSRMAGSAWFRGLDRRPARRTLALCLTVLPAAVTTMLTALLGLSLIWAVPLGLVLLTGATAIHLTTPRPRHPRSWPAPPPQPPPASLAPPPFVPAPGRPGTPPPPPDRLAHAREVLTASGPGAALPVLQMAISDPAVDPVPALAVADELVEAESRRAEQTHDDRPYAAAIAVLTDLVQRHPDVPGGRSLVHSHRAQFLMFQAGRLTETTAADDPALAGKLQELFGRTETELRAAIGAAPPGSADWARESAALGLLYCHAGDRIDEGISLIRRGLDERLPREQRAQAGLDLAEALGVRIRREARPGDRDEVDHLLRQVARAGPPYDERAAALRAAL</sequence>
<dbReference type="AlphaFoldDB" id="A0A7W7MCR5"/>
<feature type="transmembrane region" description="Helical" evidence="2">
    <location>
        <begin position="38"/>
        <end position="60"/>
    </location>
</feature>
<dbReference type="RefSeq" id="WP_185045359.1">
    <property type="nucleotide sequence ID" value="NZ_BAABFG010000005.1"/>
</dbReference>
<dbReference type="EMBL" id="JACHNB010000001">
    <property type="protein sequence ID" value="MBB4745080.1"/>
    <property type="molecule type" value="Genomic_DNA"/>
</dbReference>
<evidence type="ECO:0000256" key="1">
    <source>
        <dbReference type="SAM" id="MobiDB-lite"/>
    </source>
</evidence>
<keyword evidence="2" id="KW-1133">Transmembrane helix</keyword>
<name>A0A7W7MCR5_9ACTN</name>
<gene>
    <name evidence="3" type="ORF">BJY16_008539</name>
</gene>